<dbReference type="SFLD" id="SFLDG01067">
    <property type="entry name" value="SPASM/twitch_domain_containing"/>
    <property type="match status" value="1"/>
</dbReference>
<keyword evidence="10" id="KW-0501">Molybdenum cofactor biosynthesis</keyword>
<dbReference type="InterPro" id="IPR058240">
    <property type="entry name" value="rSAM_sf"/>
</dbReference>
<evidence type="ECO:0000256" key="5">
    <source>
        <dbReference type="ARBA" id="ARBA00022723"/>
    </source>
</evidence>
<dbReference type="NCBIfam" id="TIGR02666">
    <property type="entry name" value="moaA"/>
    <property type="match status" value="1"/>
</dbReference>
<dbReference type="SFLD" id="SFLDG01386">
    <property type="entry name" value="main_SPASM_domain-containing"/>
    <property type="match status" value="1"/>
</dbReference>
<evidence type="ECO:0000256" key="4">
    <source>
        <dbReference type="ARBA" id="ARBA00022691"/>
    </source>
</evidence>
<dbReference type="InterPro" id="IPR010505">
    <property type="entry name" value="MoaA_twitch"/>
</dbReference>
<evidence type="ECO:0000256" key="9">
    <source>
        <dbReference type="ARBA" id="ARBA00023134"/>
    </source>
</evidence>
<evidence type="ECO:0000256" key="2">
    <source>
        <dbReference type="ARBA" id="ARBA00012167"/>
    </source>
</evidence>
<comment type="catalytic activity">
    <reaction evidence="12">
        <text>GTP + AH2 + S-adenosyl-L-methionine = (8S)-3',8-cyclo-7,8-dihydroguanosine 5'-triphosphate + 5'-deoxyadenosine + L-methionine + A + H(+)</text>
        <dbReference type="Rhea" id="RHEA:49576"/>
        <dbReference type="ChEBI" id="CHEBI:13193"/>
        <dbReference type="ChEBI" id="CHEBI:15378"/>
        <dbReference type="ChEBI" id="CHEBI:17319"/>
        <dbReference type="ChEBI" id="CHEBI:17499"/>
        <dbReference type="ChEBI" id="CHEBI:37565"/>
        <dbReference type="ChEBI" id="CHEBI:57844"/>
        <dbReference type="ChEBI" id="CHEBI:59789"/>
        <dbReference type="ChEBI" id="CHEBI:131766"/>
        <dbReference type="EC" id="4.1.99.22"/>
    </reaction>
</comment>
<dbReference type="PANTHER" id="PTHR22960">
    <property type="entry name" value="MOLYBDOPTERIN COFACTOR SYNTHESIS PROTEIN A"/>
    <property type="match status" value="1"/>
</dbReference>
<dbReference type="Pfam" id="PF06463">
    <property type="entry name" value="Mob_synth_C"/>
    <property type="match status" value="1"/>
</dbReference>
<keyword evidence="11" id="KW-0456">Lyase</keyword>
<evidence type="ECO:0000256" key="11">
    <source>
        <dbReference type="ARBA" id="ARBA00023239"/>
    </source>
</evidence>
<evidence type="ECO:0000313" key="15">
    <source>
        <dbReference type="Proteomes" id="UP000280417"/>
    </source>
</evidence>
<dbReference type="InterPro" id="IPR050105">
    <property type="entry name" value="MoCo_biosynth_MoaA/MoaC"/>
</dbReference>
<dbReference type="GO" id="GO:0005525">
    <property type="term" value="F:GTP binding"/>
    <property type="evidence" value="ECO:0007669"/>
    <property type="project" value="UniProtKB-KW"/>
</dbReference>
<dbReference type="EC" id="4.1.99.22" evidence="2"/>
<evidence type="ECO:0000256" key="7">
    <source>
        <dbReference type="ARBA" id="ARBA00023004"/>
    </source>
</evidence>
<keyword evidence="9" id="KW-0342">GTP-binding</keyword>
<dbReference type="GO" id="GO:0061799">
    <property type="term" value="F:cyclic pyranopterin monophosphate synthase activity"/>
    <property type="evidence" value="ECO:0007669"/>
    <property type="project" value="TreeGrafter"/>
</dbReference>
<dbReference type="SFLD" id="SFLDS00029">
    <property type="entry name" value="Radical_SAM"/>
    <property type="match status" value="1"/>
</dbReference>
<proteinExistence type="predicted"/>
<evidence type="ECO:0000256" key="10">
    <source>
        <dbReference type="ARBA" id="ARBA00023150"/>
    </source>
</evidence>
<dbReference type="PROSITE" id="PS01305">
    <property type="entry name" value="MOAA_NIFB_PQQE"/>
    <property type="match status" value="1"/>
</dbReference>
<dbReference type="SMART" id="SM00729">
    <property type="entry name" value="Elp3"/>
    <property type="match status" value="1"/>
</dbReference>
<gene>
    <name evidence="14" type="primary">moaA</name>
    <name evidence="14" type="ORF">DRJ04_08245</name>
</gene>
<dbReference type="AlphaFoldDB" id="A0A662DA14"/>
<dbReference type="InterPro" id="IPR006638">
    <property type="entry name" value="Elp3/MiaA/NifB-like_rSAM"/>
</dbReference>
<dbReference type="UniPathway" id="UPA00344"/>
<evidence type="ECO:0000259" key="13">
    <source>
        <dbReference type="PROSITE" id="PS51918"/>
    </source>
</evidence>
<evidence type="ECO:0000313" key="14">
    <source>
        <dbReference type="EMBL" id="RLE11347.1"/>
    </source>
</evidence>
<dbReference type="CDD" id="cd01335">
    <property type="entry name" value="Radical_SAM"/>
    <property type="match status" value="1"/>
</dbReference>
<dbReference type="GO" id="GO:0006777">
    <property type="term" value="P:Mo-molybdopterin cofactor biosynthetic process"/>
    <property type="evidence" value="ECO:0007669"/>
    <property type="project" value="UniProtKB-KW"/>
</dbReference>
<accession>A0A662DA14</accession>
<dbReference type="GO" id="GO:0061798">
    <property type="term" value="F:GTP 3',8'-cyclase activity"/>
    <property type="evidence" value="ECO:0007669"/>
    <property type="project" value="UniProtKB-EC"/>
</dbReference>
<reference evidence="14 15" key="1">
    <citation type="submission" date="2018-06" db="EMBL/GenBank/DDBJ databases">
        <title>Extensive metabolic versatility and redundancy in microbially diverse, dynamic hydrothermal sediments.</title>
        <authorList>
            <person name="Dombrowski N."/>
            <person name="Teske A."/>
            <person name="Baker B.J."/>
        </authorList>
    </citation>
    <scope>NUCLEOTIDE SEQUENCE [LARGE SCALE GENOMIC DNA]</scope>
    <source>
        <strain evidence="14">B3_G15</strain>
    </source>
</reference>
<dbReference type="InterPro" id="IPR007197">
    <property type="entry name" value="rSAM"/>
</dbReference>
<dbReference type="PROSITE" id="PS51918">
    <property type="entry name" value="RADICAL_SAM"/>
    <property type="match status" value="1"/>
</dbReference>
<dbReference type="InterPro" id="IPR013483">
    <property type="entry name" value="MoaA"/>
</dbReference>
<dbReference type="InterPro" id="IPR000385">
    <property type="entry name" value="MoaA_NifB_PqqE_Fe-S-bd_CS"/>
</dbReference>
<dbReference type="PANTHER" id="PTHR22960:SF0">
    <property type="entry name" value="MOLYBDENUM COFACTOR BIOSYNTHESIS PROTEIN 1"/>
    <property type="match status" value="1"/>
</dbReference>
<dbReference type="SUPFAM" id="SSF102114">
    <property type="entry name" value="Radical SAM enzymes"/>
    <property type="match status" value="1"/>
</dbReference>
<feature type="domain" description="Radical SAM core" evidence="13">
    <location>
        <begin position="1"/>
        <end position="221"/>
    </location>
</feature>
<dbReference type="InterPro" id="IPR040064">
    <property type="entry name" value="MoaA-like"/>
</dbReference>
<organism evidence="14 15">
    <name type="scientific">Aerophobetes bacterium</name>
    <dbReference type="NCBI Taxonomy" id="2030807"/>
    <lineage>
        <taxon>Bacteria</taxon>
        <taxon>Candidatus Aerophobota</taxon>
    </lineage>
</organism>
<dbReference type="SFLD" id="SFLDG01383">
    <property type="entry name" value="cyclic_pyranopterin_phosphate"/>
    <property type="match status" value="1"/>
</dbReference>
<dbReference type="CDD" id="cd21117">
    <property type="entry name" value="Twitch_MoaA"/>
    <property type="match status" value="1"/>
</dbReference>
<evidence type="ECO:0000256" key="8">
    <source>
        <dbReference type="ARBA" id="ARBA00023014"/>
    </source>
</evidence>
<name>A0A662DA14_UNCAE</name>
<keyword evidence="7" id="KW-0408">Iron</keyword>
<evidence type="ECO:0000256" key="6">
    <source>
        <dbReference type="ARBA" id="ARBA00022741"/>
    </source>
</evidence>
<dbReference type="Pfam" id="PF04055">
    <property type="entry name" value="Radical_SAM"/>
    <property type="match status" value="1"/>
</dbReference>
<sequence>MRLDYLRISLTDRCNLNCIYCRPGERIKILQKEELLSFEEIIKFIRLILPWGLKKVRITGGEPLIRKDVLKLISMIARIGQIKDIAMTTNGIVLEKFARDLKKAGLSRVNISLDTLSRGKFIRITGYDRLAMVLRGIRAAKDAGLEPVKINMVVLKGINDAEVLDFVSFAKENSLIPRFIEYMPINGAGMRDWYISNQVIKKIIEKKWGKLESVPFPGSGPAEYFKIKGISFTLGFISPISKPFCSTCSKLRLSADGKLKPCLASSYEIDIKRVLRESGQETRIEGLINSVINFKKKKRSHLPDFNAAGKFMFQIGG</sequence>
<keyword evidence="8" id="KW-0411">Iron-sulfur</keyword>
<dbReference type="GO" id="GO:0046872">
    <property type="term" value="F:metal ion binding"/>
    <property type="evidence" value="ECO:0007669"/>
    <property type="project" value="UniProtKB-KW"/>
</dbReference>
<comment type="cofactor">
    <cofactor evidence="1">
        <name>[4Fe-4S] cluster</name>
        <dbReference type="ChEBI" id="CHEBI:49883"/>
    </cofactor>
</comment>
<keyword evidence="5" id="KW-0479">Metal-binding</keyword>
<evidence type="ECO:0000256" key="3">
    <source>
        <dbReference type="ARBA" id="ARBA00022485"/>
    </source>
</evidence>
<dbReference type="Proteomes" id="UP000280417">
    <property type="component" value="Unassembled WGS sequence"/>
</dbReference>
<dbReference type="NCBIfam" id="NF001199">
    <property type="entry name" value="PRK00164.2-1"/>
    <property type="match status" value="1"/>
</dbReference>
<dbReference type="EMBL" id="QMQA01000261">
    <property type="protein sequence ID" value="RLE11347.1"/>
    <property type="molecule type" value="Genomic_DNA"/>
</dbReference>
<dbReference type="Gene3D" id="3.20.20.70">
    <property type="entry name" value="Aldolase class I"/>
    <property type="match status" value="1"/>
</dbReference>
<evidence type="ECO:0000256" key="12">
    <source>
        <dbReference type="ARBA" id="ARBA00048697"/>
    </source>
</evidence>
<dbReference type="InterPro" id="IPR013785">
    <property type="entry name" value="Aldolase_TIM"/>
</dbReference>
<protein>
    <recommendedName>
        <fullName evidence="2">GTP 3',8-cyclase</fullName>
        <ecNumber evidence="2">4.1.99.22</ecNumber>
    </recommendedName>
</protein>
<keyword evidence="3" id="KW-0004">4Fe-4S</keyword>
<keyword evidence="6" id="KW-0547">Nucleotide-binding</keyword>
<comment type="caution">
    <text evidence="14">The sequence shown here is derived from an EMBL/GenBank/DDBJ whole genome shotgun (WGS) entry which is preliminary data.</text>
</comment>
<evidence type="ECO:0000256" key="1">
    <source>
        <dbReference type="ARBA" id="ARBA00001966"/>
    </source>
</evidence>
<keyword evidence="4" id="KW-0949">S-adenosyl-L-methionine</keyword>
<dbReference type="GO" id="GO:0051539">
    <property type="term" value="F:4 iron, 4 sulfur cluster binding"/>
    <property type="evidence" value="ECO:0007669"/>
    <property type="project" value="UniProtKB-KW"/>
</dbReference>